<evidence type="ECO:0008006" key="2">
    <source>
        <dbReference type="Google" id="ProtNLM"/>
    </source>
</evidence>
<reference evidence="1" key="1">
    <citation type="journal article" date="2015" name="Nature">
        <title>Complex archaea that bridge the gap between prokaryotes and eukaryotes.</title>
        <authorList>
            <person name="Spang A."/>
            <person name="Saw J.H."/>
            <person name="Jorgensen S.L."/>
            <person name="Zaremba-Niedzwiedzka K."/>
            <person name="Martijn J."/>
            <person name="Lind A.E."/>
            <person name="van Eijk R."/>
            <person name="Schleper C."/>
            <person name="Guy L."/>
            <person name="Ettema T.J."/>
        </authorList>
    </citation>
    <scope>NUCLEOTIDE SEQUENCE</scope>
</reference>
<accession>A0A0F9RD73</accession>
<organism evidence="1">
    <name type="scientific">marine sediment metagenome</name>
    <dbReference type="NCBI Taxonomy" id="412755"/>
    <lineage>
        <taxon>unclassified sequences</taxon>
        <taxon>metagenomes</taxon>
        <taxon>ecological metagenomes</taxon>
    </lineage>
</organism>
<sequence>MAGRAVIFRETTDADLKPLYDLCRKVWTQLGIPFDTSIDRFRDLKDTGFRIVVLYVGTDLQAALIAYPLETVQGKGYEIKTFVVNQDLQDKTRLLDALSLYAMNIGVSEGRRVVVSHHIKGVKGASYTRDMLGMDTSQGNDAYIYQIGHAPDMMRHILDRRPEWQLP</sequence>
<dbReference type="InterPro" id="IPR016181">
    <property type="entry name" value="Acyl_CoA_acyltransferase"/>
</dbReference>
<proteinExistence type="predicted"/>
<evidence type="ECO:0000313" key="1">
    <source>
        <dbReference type="EMBL" id="KKN47447.1"/>
    </source>
</evidence>
<dbReference type="SUPFAM" id="SSF55729">
    <property type="entry name" value="Acyl-CoA N-acyltransferases (Nat)"/>
    <property type="match status" value="1"/>
</dbReference>
<dbReference type="AlphaFoldDB" id="A0A0F9RD73"/>
<gene>
    <name evidence="1" type="ORF">LCGC14_0662870</name>
</gene>
<dbReference type="EMBL" id="LAZR01001276">
    <property type="protein sequence ID" value="KKN47447.1"/>
    <property type="molecule type" value="Genomic_DNA"/>
</dbReference>
<comment type="caution">
    <text evidence="1">The sequence shown here is derived from an EMBL/GenBank/DDBJ whole genome shotgun (WGS) entry which is preliminary data.</text>
</comment>
<name>A0A0F9RD73_9ZZZZ</name>
<protein>
    <recommendedName>
        <fullName evidence="2">N-acetyltransferase domain-containing protein</fullName>
    </recommendedName>
</protein>